<dbReference type="Pfam" id="PF09769">
    <property type="entry name" value="ApoO"/>
    <property type="match status" value="1"/>
</dbReference>
<evidence type="ECO:0000256" key="1">
    <source>
        <dbReference type="RuleBase" id="RU363021"/>
    </source>
</evidence>
<dbReference type="InterPro" id="IPR033181">
    <property type="entry name" value="Mic26_fungi"/>
</dbReference>
<keyword evidence="1" id="KW-0999">Mitochondrion inner membrane</keyword>
<organism evidence="3 4">
    <name type="scientific">Lodderomyces beijingensis</name>
    <dbReference type="NCBI Taxonomy" id="1775926"/>
    <lineage>
        <taxon>Eukaryota</taxon>
        <taxon>Fungi</taxon>
        <taxon>Dikarya</taxon>
        <taxon>Ascomycota</taxon>
        <taxon>Saccharomycotina</taxon>
        <taxon>Pichiomycetes</taxon>
        <taxon>Debaryomycetaceae</taxon>
        <taxon>Candida/Lodderomyces clade</taxon>
        <taxon>Lodderomyces</taxon>
    </lineage>
</organism>
<evidence type="ECO:0000256" key="2">
    <source>
        <dbReference type="SAM" id="MobiDB-lite"/>
    </source>
</evidence>
<name>A0ABP0ZEE0_9ASCO</name>
<dbReference type="GeneID" id="92205938"/>
<comment type="function">
    <text evidence="1">Component of the MICOS complex, a large protein complex of the mitochondrial inner membrane that plays crucial roles in the maintenance of crista junctions, inner membrane architecture, and formation of contact sites to the outer membrane.</text>
</comment>
<evidence type="ECO:0000313" key="3">
    <source>
        <dbReference type="EMBL" id="CAK9436184.1"/>
    </source>
</evidence>
<accession>A0ABP0ZEE0</accession>
<dbReference type="Proteomes" id="UP001497383">
    <property type="component" value="Chromosome 1"/>
</dbReference>
<keyword evidence="1" id="KW-0496">Mitochondrion</keyword>
<keyword evidence="4" id="KW-1185">Reference proteome</keyword>
<dbReference type="RefSeq" id="XP_066827680.1">
    <property type="nucleotide sequence ID" value="XM_066976696.1"/>
</dbReference>
<reference evidence="3 4" key="1">
    <citation type="submission" date="2024-03" db="EMBL/GenBank/DDBJ databases">
        <authorList>
            <person name="Brejova B."/>
        </authorList>
    </citation>
    <scope>NUCLEOTIDE SEQUENCE [LARGE SCALE GENOMIC DNA]</scope>
    <source>
        <strain evidence="3 4">CBS 14171</strain>
    </source>
</reference>
<gene>
    <name evidence="3" type="ORF">LODBEIA_P07420</name>
</gene>
<dbReference type="InterPro" id="IPR019166">
    <property type="entry name" value="MIC26/MIC27"/>
</dbReference>
<comment type="subcellular location">
    <subcellularLocation>
        <location evidence="1">Mitochondrion inner membrane</location>
    </subcellularLocation>
</comment>
<dbReference type="PANTHER" id="PTHR28268">
    <property type="entry name" value="MICOS SUBUNIT MIC26"/>
    <property type="match status" value="1"/>
</dbReference>
<sequence length="218" mass="25095">MAPRSFYENDTPVIPKPGTTQPISRQLEEEDSPHGQVSFVNGMIIRTTPQIETWMQAMRTSFNRNFQIWEAELATQKSAFSNELTHLQNDFDAVVTEPILPRGLYILTVALTGSIMARNSNIVVRFMAPVAFGAGALRYFMPQTFHNVGARYDAWEKANAPHVYAKRMYFIKDMKDVMTGFDDEVVKFNDSVILTVHDWRSAFKQYWDEDQNVEDKNK</sequence>
<feature type="region of interest" description="Disordered" evidence="2">
    <location>
        <begin position="1"/>
        <end position="34"/>
    </location>
</feature>
<dbReference type="EMBL" id="OZ022405">
    <property type="protein sequence ID" value="CAK9436184.1"/>
    <property type="molecule type" value="Genomic_DNA"/>
</dbReference>
<protein>
    <recommendedName>
        <fullName evidence="1">MICOS complex subunit</fullName>
    </recommendedName>
</protein>
<comment type="subunit">
    <text evidence="1">Component of the mitochondrial contact site and cristae organizing system (MICOS) complex.</text>
</comment>
<keyword evidence="1" id="KW-0472">Membrane</keyword>
<dbReference type="PANTHER" id="PTHR28268:SF1">
    <property type="entry name" value="MICOS SUBUNIT MIC26"/>
    <property type="match status" value="1"/>
</dbReference>
<evidence type="ECO:0000313" key="4">
    <source>
        <dbReference type="Proteomes" id="UP001497383"/>
    </source>
</evidence>
<proteinExistence type="predicted"/>